<keyword evidence="4" id="KW-1185">Reference proteome</keyword>
<dbReference type="InterPro" id="IPR052342">
    <property type="entry name" value="MCH/BMMD"/>
</dbReference>
<protein>
    <recommendedName>
        <fullName evidence="2">MaoC-like domain-containing protein</fullName>
    </recommendedName>
</protein>
<organism evidence="3 4">
    <name type="scientific">Gordonia jinhuaensis</name>
    <dbReference type="NCBI Taxonomy" id="1517702"/>
    <lineage>
        <taxon>Bacteria</taxon>
        <taxon>Bacillati</taxon>
        <taxon>Actinomycetota</taxon>
        <taxon>Actinomycetes</taxon>
        <taxon>Mycobacteriales</taxon>
        <taxon>Gordoniaceae</taxon>
        <taxon>Gordonia</taxon>
    </lineage>
</organism>
<dbReference type="AlphaFoldDB" id="A0A916THV8"/>
<evidence type="ECO:0000313" key="4">
    <source>
        <dbReference type="Proteomes" id="UP000621454"/>
    </source>
</evidence>
<accession>A0A916THV8</accession>
<dbReference type="Gene3D" id="3.10.129.10">
    <property type="entry name" value="Hotdog Thioesterase"/>
    <property type="match status" value="1"/>
</dbReference>
<comment type="caution">
    <text evidence="3">The sequence shown here is derived from an EMBL/GenBank/DDBJ whole genome shotgun (WGS) entry which is preliminary data.</text>
</comment>
<reference evidence="3" key="2">
    <citation type="submission" date="2020-09" db="EMBL/GenBank/DDBJ databases">
        <authorList>
            <person name="Sun Q."/>
            <person name="Zhou Y."/>
        </authorList>
    </citation>
    <scope>NUCLEOTIDE SEQUENCE</scope>
    <source>
        <strain evidence="3">CGMCC 1.12827</strain>
    </source>
</reference>
<name>A0A916THV8_9ACTN</name>
<reference evidence="3" key="1">
    <citation type="journal article" date="2014" name="Int. J. Syst. Evol. Microbiol.">
        <title>Complete genome sequence of Corynebacterium casei LMG S-19264T (=DSM 44701T), isolated from a smear-ripened cheese.</title>
        <authorList>
            <consortium name="US DOE Joint Genome Institute (JGI-PGF)"/>
            <person name="Walter F."/>
            <person name="Albersmeier A."/>
            <person name="Kalinowski J."/>
            <person name="Ruckert C."/>
        </authorList>
    </citation>
    <scope>NUCLEOTIDE SEQUENCE</scope>
    <source>
        <strain evidence="3">CGMCC 1.12827</strain>
    </source>
</reference>
<evidence type="ECO:0000256" key="1">
    <source>
        <dbReference type="ARBA" id="ARBA00005254"/>
    </source>
</evidence>
<gene>
    <name evidence="3" type="ORF">GCM10011489_35450</name>
</gene>
<dbReference type="PANTHER" id="PTHR43664:SF1">
    <property type="entry name" value="BETA-METHYLMALYL-COA DEHYDRATASE"/>
    <property type="match status" value="1"/>
</dbReference>
<proteinExistence type="inferred from homology"/>
<dbReference type="EMBL" id="BMGC01000040">
    <property type="protein sequence ID" value="GGB44914.1"/>
    <property type="molecule type" value="Genomic_DNA"/>
</dbReference>
<dbReference type="InterPro" id="IPR002539">
    <property type="entry name" value="MaoC-like_dom"/>
</dbReference>
<sequence>MQISQSDPTATSQSSTEVATPVYGDELVVGTRYDLGSRTITEDEIIEFARQWDPQPFHTDRDVAAAGPFGRIIASGIHSIAIYTRMSVEVTRTWAVVAGKGLSDVRFLRPVFADTELRGVLTISDIVAQRPGRVEVIMTGELLAGDKPVVTTAFENVVSTRPASGPAVS</sequence>
<dbReference type="Proteomes" id="UP000621454">
    <property type="component" value="Unassembled WGS sequence"/>
</dbReference>
<dbReference type="Pfam" id="PF01575">
    <property type="entry name" value="MaoC_dehydratas"/>
    <property type="match status" value="1"/>
</dbReference>
<dbReference type="SUPFAM" id="SSF54637">
    <property type="entry name" value="Thioesterase/thiol ester dehydrase-isomerase"/>
    <property type="match status" value="1"/>
</dbReference>
<evidence type="ECO:0000313" key="3">
    <source>
        <dbReference type="EMBL" id="GGB44914.1"/>
    </source>
</evidence>
<dbReference type="RefSeq" id="WP_188588325.1">
    <property type="nucleotide sequence ID" value="NZ_BMGC01000040.1"/>
</dbReference>
<dbReference type="InterPro" id="IPR029069">
    <property type="entry name" value="HotDog_dom_sf"/>
</dbReference>
<feature type="domain" description="MaoC-like" evidence="2">
    <location>
        <begin position="30"/>
        <end position="130"/>
    </location>
</feature>
<dbReference type="PANTHER" id="PTHR43664">
    <property type="entry name" value="MONOAMINE OXIDASE-RELATED"/>
    <property type="match status" value="1"/>
</dbReference>
<evidence type="ECO:0000259" key="2">
    <source>
        <dbReference type="Pfam" id="PF01575"/>
    </source>
</evidence>
<comment type="similarity">
    <text evidence="1">Belongs to the enoyl-CoA hydratase/isomerase family.</text>
</comment>